<proteinExistence type="predicted"/>
<dbReference type="OrthoDB" id="1439197at2"/>
<accession>A0A223V7G4</accession>
<dbReference type="AlphaFoldDB" id="A0A223V7G4"/>
<evidence type="ECO:0000313" key="2">
    <source>
        <dbReference type="Proteomes" id="UP000215244"/>
    </source>
</evidence>
<reference evidence="1 2" key="1">
    <citation type="submission" date="2017-08" db="EMBL/GenBank/DDBJ databases">
        <title>The complete genome sequence of Maribacter sp. B1, isolated from deep-sea sediment.</title>
        <authorList>
            <person name="Wu Y.-H."/>
            <person name="Cheng H."/>
            <person name="Xu X.-W."/>
        </authorList>
    </citation>
    <scope>NUCLEOTIDE SEQUENCE [LARGE SCALE GENOMIC DNA]</scope>
    <source>
        <strain evidence="1 2">B1</strain>
    </source>
</reference>
<sequence length="212" mass="24266">MTKSKLINENSIGGLFLILGSLILLITIYFEYSIGWIGTSRTDKETNEFILRNWENLELIWTWQMLSHFIFITGYFLLLNKANIIMRIIWSILVVCSLMMLVAFGLTLGTYYQALEMYNSEPAIFETIRDGIGYLYQFGRYGLLLYVVAFLVETLNNNGKILKVFGFSLLAFIILLFIVGYALGISMKVIGAAFFLLPLAIGYFYLKNGMNK</sequence>
<protein>
    <submittedName>
        <fullName evidence="1">Uncharacterized protein</fullName>
    </submittedName>
</protein>
<name>A0A223V7G4_9FLAO</name>
<dbReference type="RefSeq" id="WP_094997965.1">
    <property type="nucleotide sequence ID" value="NZ_BMJL01000004.1"/>
</dbReference>
<organism evidence="1 2">
    <name type="scientific">Maribacter cobaltidurans</name>
    <dbReference type="NCBI Taxonomy" id="1178778"/>
    <lineage>
        <taxon>Bacteria</taxon>
        <taxon>Pseudomonadati</taxon>
        <taxon>Bacteroidota</taxon>
        <taxon>Flavobacteriia</taxon>
        <taxon>Flavobacteriales</taxon>
        <taxon>Flavobacteriaceae</taxon>
        <taxon>Maribacter</taxon>
    </lineage>
</organism>
<dbReference type="KEGG" id="marb:CJ263_14650"/>
<dbReference type="Proteomes" id="UP000215244">
    <property type="component" value="Chromosome"/>
</dbReference>
<gene>
    <name evidence="1" type="ORF">CJ263_14650</name>
</gene>
<dbReference type="EMBL" id="CP022957">
    <property type="protein sequence ID" value="ASV31355.1"/>
    <property type="molecule type" value="Genomic_DNA"/>
</dbReference>
<keyword evidence="2" id="KW-1185">Reference proteome</keyword>
<evidence type="ECO:0000313" key="1">
    <source>
        <dbReference type="EMBL" id="ASV31355.1"/>
    </source>
</evidence>